<dbReference type="InterPro" id="IPR028309">
    <property type="entry name" value="RB_fam"/>
</dbReference>
<dbReference type="Gene3D" id="1.10.472.10">
    <property type="entry name" value="Cyclin-like"/>
    <property type="match status" value="2"/>
</dbReference>
<dbReference type="GO" id="GO:2000134">
    <property type="term" value="P:negative regulation of G1/S transition of mitotic cell cycle"/>
    <property type="evidence" value="ECO:0007669"/>
    <property type="project" value="TreeGrafter"/>
</dbReference>
<keyword evidence="13" id="KW-1185">Reference proteome</keyword>
<dbReference type="Proteomes" id="UP000762676">
    <property type="component" value="Unassembled WGS sequence"/>
</dbReference>
<feature type="region of interest" description="Disordered" evidence="8">
    <location>
        <begin position="1"/>
        <end position="37"/>
    </location>
</feature>
<dbReference type="EMBL" id="BMAT01010554">
    <property type="protein sequence ID" value="GFS27699.1"/>
    <property type="molecule type" value="Genomic_DNA"/>
</dbReference>
<comment type="caution">
    <text evidence="12">The sequence shown here is derived from an EMBL/GenBank/DDBJ whole genome shotgun (WGS) entry which is preliminary data.</text>
</comment>
<gene>
    <name evidence="12" type="ORF">ElyMa_005295400</name>
</gene>
<feature type="domain" description="Cyclin-like" evidence="9">
    <location>
        <begin position="690"/>
        <end position="783"/>
    </location>
</feature>
<dbReference type="PANTHER" id="PTHR13742">
    <property type="entry name" value="RETINOBLASTOMA-ASSOCIATED PROTEIN RB -RELATED"/>
    <property type="match status" value="1"/>
</dbReference>
<dbReference type="Pfam" id="PF11934">
    <property type="entry name" value="DUF3452"/>
    <property type="match status" value="1"/>
</dbReference>
<evidence type="ECO:0000256" key="5">
    <source>
        <dbReference type="ARBA" id="ARBA00023163"/>
    </source>
</evidence>
<feature type="compositionally biased region" description="Basic and acidic residues" evidence="8">
    <location>
        <begin position="8"/>
        <end position="25"/>
    </location>
</feature>
<evidence type="ECO:0000256" key="6">
    <source>
        <dbReference type="ARBA" id="ARBA00023242"/>
    </source>
</evidence>
<evidence type="ECO:0000256" key="4">
    <source>
        <dbReference type="ARBA" id="ARBA00023015"/>
    </source>
</evidence>
<evidence type="ECO:0000256" key="2">
    <source>
        <dbReference type="ARBA" id="ARBA00009475"/>
    </source>
</evidence>
<feature type="compositionally biased region" description="Low complexity" evidence="8">
    <location>
        <begin position="630"/>
        <end position="657"/>
    </location>
</feature>
<evidence type="ECO:0000256" key="3">
    <source>
        <dbReference type="ARBA" id="ARBA00022491"/>
    </source>
</evidence>
<dbReference type="GO" id="GO:0031175">
    <property type="term" value="P:neuron projection development"/>
    <property type="evidence" value="ECO:0007669"/>
    <property type="project" value="TreeGrafter"/>
</dbReference>
<evidence type="ECO:0000259" key="11">
    <source>
        <dbReference type="SMART" id="SM01368"/>
    </source>
</evidence>
<evidence type="ECO:0000256" key="8">
    <source>
        <dbReference type="SAM" id="MobiDB-lite"/>
    </source>
</evidence>
<dbReference type="AlphaFoldDB" id="A0AAV4K061"/>
<dbReference type="GO" id="GO:0000785">
    <property type="term" value="C:chromatin"/>
    <property type="evidence" value="ECO:0007669"/>
    <property type="project" value="TreeGrafter"/>
</dbReference>
<dbReference type="GO" id="GO:0035189">
    <property type="term" value="C:Rb-E2F complex"/>
    <property type="evidence" value="ECO:0007669"/>
    <property type="project" value="TreeGrafter"/>
</dbReference>
<evidence type="ECO:0000313" key="13">
    <source>
        <dbReference type="Proteomes" id="UP000762676"/>
    </source>
</evidence>
<dbReference type="InterPro" id="IPR036915">
    <property type="entry name" value="Cyclin-like_sf"/>
</dbReference>
<evidence type="ECO:0000256" key="7">
    <source>
        <dbReference type="ARBA" id="ARBA00023306"/>
    </source>
</evidence>
<feature type="domain" description="Retinoblastoma-associated protein N-terminal" evidence="10">
    <location>
        <begin position="106"/>
        <end position="254"/>
    </location>
</feature>
<dbReference type="SMART" id="SM01367">
    <property type="entry name" value="DUF3452"/>
    <property type="match status" value="1"/>
</dbReference>
<keyword evidence="4" id="KW-0805">Transcription regulation</keyword>
<dbReference type="Pfam" id="PF01857">
    <property type="entry name" value="RB_B"/>
    <property type="match status" value="1"/>
</dbReference>
<dbReference type="SMART" id="SM01368">
    <property type="entry name" value="RB_A"/>
    <property type="match status" value="1"/>
</dbReference>
<dbReference type="Pfam" id="PF01858">
    <property type="entry name" value="RB_A"/>
    <property type="match status" value="1"/>
</dbReference>
<proteinExistence type="inferred from homology"/>
<dbReference type="InterPro" id="IPR013763">
    <property type="entry name" value="Cyclin-like_dom"/>
</dbReference>
<name>A0AAV4K061_9GAST</name>
<accession>A0AAV4K061</accession>
<dbReference type="Gene3D" id="1.10.472.140">
    <property type="match status" value="1"/>
</dbReference>
<dbReference type="GO" id="GO:0000977">
    <property type="term" value="F:RNA polymerase II transcription regulatory region sequence-specific DNA binding"/>
    <property type="evidence" value="ECO:0007669"/>
    <property type="project" value="TreeGrafter"/>
</dbReference>
<reference evidence="12 13" key="1">
    <citation type="journal article" date="2021" name="Elife">
        <title>Chloroplast acquisition without the gene transfer in kleptoplastic sea slugs, Plakobranchus ocellatus.</title>
        <authorList>
            <person name="Maeda T."/>
            <person name="Takahashi S."/>
            <person name="Yoshida T."/>
            <person name="Shimamura S."/>
            <person name="Takaki Y."/>
            <person name="Nagai Y."/>
            <person name="Toyoda A."/>
            <person name="Suzuki Y."/>
            <person name="Arimoto A."/>
            <person name="Ishii H."/>
            <person name="Satoh N."/>
            <person name="Nishiyama T."/>
            <person name="Hasebe M."/>
            <person name="Maruyama T."/>
            <person name="Minagawa J."/>
            <person name="Obokata J."/>
            <person name="Shigenobu S."/>
        </authorList>
    </citation>
    <scope>NUCLEOTIDE SEQUENCE [LARGE SCALE GENOMIC DNA]</scope>
</reference>
<dbReference type="InterPro" id="IPR002719">
    <property type="entry name" value="RB_B"/>
</dbReference>
<dbReference type="PANTHER" id="PTHR13742:SF36">
    <property type="entry name" value="RETINOBLASTOMA-ASSOCIATED PROTEIN"/>
    <property type="match status" value="1"/>
</dbReference>
<sequence>MASNGVHTESKEADSTSTENQHHESSPGQRVPVCSPNKEPFHDENVEEFFKFCCLRSIPKVVKQRACYYLQYFTEQGLLSLLPGRKELFALIIYLAEIDTRLPYGTSDPHLKKGHLEPPSISVTNILQMTGVNINELFHTLNVMREKTTLPKSAIAHLKKMEKNYCVVAALFNTFESRLCQSVFRDIREDGEERVLFNRDGFLPPIPETEGVSFRKRQCWALFLLSRHHLLQDNPELFLHFQLLLCCVEFVLRQTPSFLLNSPYDSIRFGCFSTQEAGITMLGKLAEKFQVASDGTLQLHLQRTEPFFQSLLNKDGELDSDSLCEQYEKVYHKEQDLDELQFLNKEPHLMPMPLNKTNQQTSQNKVPPAGSMTPVRQAVSTVDSLHKNFGSGPEKPTEKLCHYFQKCPQDPASKIEGMLKTCKDQFVKAYQSKNSNSDSAVAEQRFLLGVKIYHTVLEAMLNAESTRLTNQMLGTLLNKEDFHKSVLVCSLEVVLTTYGQSLNHSNHEVCMEESSMAFPWLLGVLSLHAYDFLKVIELFVRAERRLPIDVVKHLQCVETRILEQEAWKEGSPVYDALVDQREAGLATPPRLLSPMGSPMKSPAGSPSPGPVTSNGHRDSLDLFLSPVKGNRQQSSSSSSNQLPFSNYSSASSSPSSSAINEDGEQPKPSVPRQSQSLSSFINSVCRLGFSRMSKLCTQLECSKDLQHKIWTCLEHCVTKMPHLLKNRHLDQIIMCCIYGLCKVTEQDILFKDIVTLYRELPGAKQEAPQSPSKMTPNTRLLYSFPESIGGLDSAEKLKHFKYQFEMKQRTLASAKKRLNLDDIGPS</sequence>
<keyword evidence="6" id="KW-0539">Nucleus</keyword>
<evidence type="ECO:0000259" key="10">
    <source>
        <dbReference type="SMART" id="SM01367"/>
    </source>
</evidence>
<dbReference type="InterPro" id="IPR002720">
    <property type="entry name" value="RB_A"/>
</dbReference>
<feature type="region of interest" description="Disordered" evidence="8">
    <location>
        <begin position="587"/>
        <end position="675"/>
    </location>
</feature>
<dbReference type="InterPro" id="IPR024599">
    <property type="entry name" value="RB_N"/>
</dbReference>
<dbReference type="GO" id="GO:0006357">
    <property type="term" value="P:regulation of transcription by RNA polymerase II"/>
    <property type="evidence" value="ECO:0007669"/>
    <property type="project" value="InterPro"/>
</dbReference>
<organism evidence="12 13">
    <name type="scientific">Elysia marginata</name>
    <dbReference type="NCBI Taxonomy" id="1093978"/>
    <lineage>
        <taxon>Eukaryota</taxon>
        <taxon>Metazoa</taxon>
        <taxon>Spiralia</taxon>
        <taxon>Lophotrochozoa</taxon>
        <taxon>Mollusca</taxon>
        <taxon>Gastropoda</taxon>
        <taxon>Heterobranchia</taxon>
        <taxon>Euthyneura</taxon>
        <taxon>Panpulmonata</taxon>
        <taxon>Sacoglossa</taxon>
        <taxon>Placobranchoidea</taxon>
        <taxon>Plakobranchidae</taxon>
        <taxon>Elysia</taxon>
    </lineage>
</organism>
<evidence type="ECO:0000259" key="9">
    <source>
        <dbReference type="SMART" id="SM00385"/>
    </source>
</evidence>
<keyword evidence="3" id="KW-0678">Repressor</keyword>
<dbReference type="SUPFAM" id="SSF47954">
    <property type="entry name" value="Cyclin-like"/>
    <property type="match status" value="2"/>
</dbReference>
<protein>
    <submittedName>
        <fullName evidence="12">Retinoblastoma-associated protein</fullName>
    </submittedName>
</protein>
<keyword evidence="7" id="KW-0131">Cell cycle</keyword>
<comment type="subcellular location">
    <subcellularLocation>
        <location evidence="1">Nucleus</location>
    </subcellularLocation>
</comment>
<evidence type="ECO:0000313" key="12">
    <source>
        <dbReference type="EMBL" id="GFS27699.1"/>
    </source>
</evidence>
<evidence type="ECO:0000256" key="1">
    <source>
        <dbReference type="ARBA" id="ARBA00004123"/>
    </source>
</evidence>
<keyword evidence="5" id="KW-0804">Transcription</keyword>
<comment type="similarity">
    <text evidence="2">Belongs to the retinoblastoma protein (RB) family.</text>
</comment>
<feature type="domain" description="Retinoblastoma-associated protein A-box" evidence="11">
    <location>
        <begin position="373"/>
        <end position="577"/>
    </location>
</feature>
<dbReference type="GO" id="GO:0048667">
    <property type="term" value="P:cell morphogenesis involved in neuron differentiation"/>
    <property type="evidence" value="ECO:0007669"/>
    <property type="project" value="TreeGrafter"/>
</dbReference>
<dbReference type="SMART" id="SM00385">
    <property type="entry name" value="CYCLIN"/>
    <property type="match status" value="1"/>
</dbReference>